<dbReference type="InterPro" id="IPR037482">
    <property type="entry name" value="ST1585_MBL-fold"/>
</dbReference>
<gene>
    <name evidence="2" type="ORF">H8E29_03460</name>
</gene>
<comment type="caution">
    <text evidence="2">The sequence shown here is derived from an EMBL/GenBank/DDBJ whole genome shotgun (WGS) entry which is preliminary data.</text>
</comment>
<dbReference type="Pfam" id="PF00753">
    <property type="entry name" value="Lactamase_B"/>
    <property type="match status" value="1"/>
</dbReference>
<proteinExistence type="predicted"/>
<dbReference type="CDD" id="cd07726">
    <property type="entry name" value="ST1585-like_MBL-fold"/>
    <property type="match status" value="1"/>
</dbReference>
<dbReference type="InterPro" id="IPR050855">
    <property type="entry name" value="NDM-1-like"/>
</dbReference>
<accession>A0A8J6NJZ6</accession>
<dbReference type="Gene3D" id="3.60.15.10">
    <property type="entry name" value="Ribonuclease Z/Hydroxyacylglutathione hydrolase-like"/>
    <property type="match status" value="1"/>
</dbReference>
<dbReference type="InterPro" id="IPR036866">
    <property type="entry name" value="RibonucZ/Hydroxyglut_hydro"/>
</dbReference>
<feature type="domain" description="Metallo-beta-lactamase" evidence="1">
    <location>
        <begin position="18"/>
        <end position="214"/>
    </location>
</feature>
<protein>
    <submittedName>
        <fullName evidence="2">MBL fold metallo-hydrolase</fullName>
    </submittedName>
</protein>
<evidence type="ECO:0000313" key="3">
    <source>
        <dbReference type="Proteomes" id="UP000614469"/>
    </source>
</evidence>
<name>A0A8J6NJZ6_9CHLR</name>
<dbReference type="SUPFAM" id="SSF56281">
    <property type="entry name" value="Metallo-hydrolase/oxidoreductase"/>
    <property type="match status" value="1"/>
</dbReference>
<evidence type="ECO:0000259" key="1">
    <source>
        <dbReference type="SMART" id="SM00849"/>
    </source>
</evidence>
<evidence type="ECO:0000313" key="2">
    <source>
        <dbReference type="EMBL" id="MBC8334300.1"/>
    </source>
</evidence>
<dbReference type="PANTHER" id="PTHR42951">
    <property type="entry name" value="METALLO-BETA-LACTAMASE DOMAIN-CONTAINING"/>
    <property type="match status" value="1"/>
</dbReference>
<dbReference type="PANTHER" id="PTHR42951:SF22">
    <property type="entry name" value="METALLO BETA-LACTAMASE SUPERFAMILY LIPOPROTEIN"/>
    <property type="match status" value="1"/>
</dbReference>
<organism evidence="2 3">
    <name type="scientific">Candidatus Desulfolinea nitratireducens</name>
    <dbReference type="NCBI Taxonomy" id="2841698"/>
    <lineage>
        <taxon>Bacteria</taxon>
        <taxon>Bacillati</taxon>
        <taxon>Chloroflexota</taxon>
        <taxon>Anaerolineae</taxon>
        <taxon>Anaerolineales</taxon>
        <taxon>Anaerolineales incertae sedis</taxon>
        <taxon>Candidatus Desulfolinea</taxon>
    </lineage>
</organism>
<sequence>MVHPVHTLDLNFQNRKNAISAYLVPHSEGALLVESGPGSTTDALQKGVESHGLKIDDITHVLLTHIHLDHAGAAGWLAQQGVQVCVHPVGAPHLLNPGKLIASATRIYKDKMDQLWGRFLAVPEDKLMILEDGQKIVVGDLDITAIHTPGHAEHHIAYGIERDIVFTGDIGGMRMPGSDFVILPLVPPELHLEKWRASLEKLLSLNFNRIAPTHSAVFGNAEEHLDLTIAAVNNAAFLVDEVMPTEPTIEEFIEIIKVRMREEAFSKGVSEEEFKTLEVTNPLYISAAGLMRYWNKFRQPKI</sequence>
<reference evidence="2 3" key="1">
    <citation type="submission" date="2020-08" db="EMBL/GenBank/DDBJ databases">
        <title>Bridging the membrane lipid divide: bacteria of the FCB group superphylum have the potential to synthesize archaeal ether lipids.</title>
        <authorList>
            <person name="Villanueva L."/>
            <person name="Von Meijenfeldt F.A.B."/>
            <person name="Westbye A.B."/>
            <person name="Yadav S."/>
            <person name="Hopmans E.C."/>
            <person name="Dutilh B.E."/>
            <person name="Sinninghe Damste J.S."/>
        </authorList>
    </citation>
    <scope>NUCLEOTIDE SEQUENCE [LARGE SCALE GENOMIC DNA]</scope>
    <source>
        <strain evidence="2">NIOZ-UU36</strain>
    </source>
</reference>
<dbReference type="InterPro" id="IPR001279">
    <property type="entry name" value="Metallo-B-lactamas"/>
</dbReference>
<dbReference type="SMART" id="SM00849">
    <property type="entry name" value="Lactamase_B"/>
    <property type="match status" value="1"/>
</dbReference>
<dbReference type="EMBL" id="JACNJN010000058">
    <property type="protein sequence ID" value="MBC8334300.1"/>
    <property type="molecule type" value="Genomic_DNA"/>
</dbReference>
<dbReference type="AlphaFoldDB" id="A0A8J6NJZ6"/>
<dbReference type="Proteomes" id="UP000614469">
    <property type="component" value="Unassembled WGS sequence"/>
</dbReference>